<dbReference type="GO" id="GO:0080008">
    <property type="term" value="C:Cul4-RING E3 ubiquitin ligase complex"/>
    <property type="evidence" value="ECO:0007669"/>
    <property type="project" value="TreeGrafter"/>
</dbReference>
<evidence type="ECO:0000313" key="6">
    <source>
        <dbReference type="EMBL" id="OWA50999.1"/>
    </source>
</evidence>
<dbReference type="SUPFAM" id="SSF50978">
    <property type="entry name" value="WD40 repeat-like"/>
    <property type="match status" value="1"/>
</dbReference>
<evidence type="ECO:0000256" key="2">
    <source>
        <dbReference type="ARBA" id="ARBA00022574"/>
    </source>
</evidence>
<reference evidence="7" key="1">
    <citation type="submission" date="2017-01" db="EMBL/GenBank/DDBJ databases">
        <title>Comparative genomics of anhydrobiosis in the tardigrade Hypsibius dujardini.</title>
        <authorList>
            <person name="Yoshida Y."/>
            <person name="Koutsovoulos G."/>
            <person name="Laetsch D."/>
            <person name="Stevens L."/>
            <person name="Kumar S."/>
            <person name="Horikawa D."/>
            <person name="Ishino K."/>
            <person name="Komine S."/>
            <person name="Tomita M."/>
            <person name="Blaxter M."/>
            <person name="Arakawa K."/>
        </authorList>
    </citation>
    <scope>NUCLEOTIDE SEQUENCE [LARGE SCALE GENOMIC DNA]</scope>
    <source>
        <strain evidence="7">Z151</strain>
    </source>
</reference>
<comment type="caution">
    <text evidence="6">The sequence shown here is derived from an EMBL/GenBank/DDBJ whole genome shotgun (WGS) entry which is preliminary data.</text>
</comment>
<keyword evidence="2 4" id="KW-0853">WD repeat</keyword>
<feature type="compositionally biased region" description="Basic and acidic residues" evidence="5">
    <location>
        <begin position="1"/>
        <end position="15"/>
    </location>
</feature>
<dbReference type="OrthoDB" id="20669at2759"/>
<dbReference type="InterPro" id="IPR039085">
    <property type="entry name" value="DCA10"/>
</dbReference>
<feature type="region of interest" description="Disordered" evidence="5">
    <location>
        <begin position="65"/>
        <end position="129"/>
    </location>
</feature>
<feature type="repeat" description="WD" evidence="4">
    <location>
        <begin position="238"/>
        <end position="271"/>
    </location>
</feature>
<feature type="compositionally biased region" description="Basic and acidic residues" evidence="5">
    <location>
        <begin position="92"/>
        <end position="101"/>
    </location>
</feature>
<evidence type="ECO:0000256" key="5">
    <source>
        <dbReference type="SAM" id="MobiDB-lite"/>
    </source>
</evidence>
<dbReference type="Proteomes" id="UP000192578">
    <property type="component" value="Unassembled WGS sequence"/>
</dbReference>
<keyword evidence="7" id="KW-1185">Reference proteome</keyword>
<dbReference type="PANTHER" id="PTHR14588:SF2">
    <property type="entry name" value="DDB1- AND CUL4-ASSOCIATED FACTOR 10"/>
    <property type="match status" value="1"/>
</dbReference>
<evidence type="ECO:0000256" key="1">
    <source>
        <dbReference type="ARBA" id="ARBA00005903"/>
    </source>
</evidence>
<evidence type="ECO:0000313" key="7">
    <source>
        <dbReference type="Proteomes" id="UP000192578"/>
    </source>
</evidence>
<dbReference type="EMBL" id="MTYJ01000211">
    <property type="protein sequence ID" value="OWA50999.1"/>
    <property type="molecule type" value="Genomic_DNA"/>
</dbReference>
<evidence type="ECO:0000256" key="3">
    <source>
        <dbReference type="ARBA" id="ARBA00022737"/>
    </source>
</evidence>
<dbReference type="InterPro" id="IPR001680">
    <property type="entry name" value="WD40_rpt"/>
</dbReference>
<dbReference type="AlphaFoldDB" id="A0A9X6NCX8"/>
<evidence type="ECO:0000256" key="4">
    <source>
        <dbReference type="PROSITE-ProRule" id="PRU00221"/>
    </source>
</evidence>
<feature type="region of interest" description="Disordered" evidence="5">
    <location>
        <begin position="1"/>
        <end position="25"/>
    </location>
</feature>
<protein>
    <submittedName>
        <fullName evidence="6">Uncharacterized protein</fullName>
    </submittedName>
</protein>
<dbReference type="PROSITE" id="PS50082">
    <property type="entry name" value="WD_REPEATS_2"/>
    <property type="match status" value="1"/>
</dbReference>
<dbReference type="SMART" id="SM00320">
    <property type="entry name" value="WD40"/>
    <property type="match status" value="2"/>
</dbReference>
<dbReference type="PANTHER" id="PTHR14588">
    <property type="entry name" value="DDB1- AND CUL4-ASSOCIATED FACTOR 10"/>
    <property type="match status" value="1"/>
</dbReference>
<dbReference type="InterPro" id="IPR036322">
    <property type="entry name" value="WD40_repeat_dom_sf"/>
</dbReference>
<keyword evidence="3" id="KW-0677">Repeat</keyword>
<name>A0A9X6NCX8_HYPEX</name>
<dbReference type="InterPro" id="IPR015943">
    <property type="entry name" value="WD40/YVTN_repeat-like_dom_sf"/>
</dbReference>
<sequence>MEGYPEPHEETDEHPILQLIPGSDPPQFLHQCAQWPSSCSTESSVFSRIGAVKHDRWSEWADECEHSESGDPRMNCESQQNCKASEAGPLGDESKDSDFEQKSGPNQKRRASSPDCLNRRPMFSTESRPMNPLDLLLHQELSLGSVPSWRGKRGRPYWEVPSFSPGPAKSTSKVWDSISRAVMYPRIRSTHLLDRSFGKGACFAVRYRPSDGKILLAGYENGGFDVVDSTSESLHHVGSSHQDCVNNLRWMEENTFSSCSDDGCMALWDIRLLAKPTQTIPVYRANCEHNSHRVNWNKYLKDMTYMPATHHHPAVLVVSTFSSRLFCFSLRGGMVYYPLGRTNILDMHHYNNRTVVIPEDSPFGGHIIQATHKGPALIAGAVEWLNLQTIGPGLPCVLSRRRDSVDPIRNLTLDPLGKGVVVGRSRRAPHNDHMISSVMYLRLLPHADYPDLIGSAEPKFFLPQKASQEILQQPAFSPNGFFLAAPQDRRVDILTNGHAAMPFSEYTGSMEQFTQAAVVPLPKCGDIMCCAVSPADNVTIASGCNMGHVHFAQPHL</sequence>
<organism evidence="6 7">
    <name type="scientific">Hypsibius exemplaris</name>
    <name type="common">Freshwater tardigrade</name>
    <dbReference type="NCBI Taxonomy" id="2072580"/>
    <lineage>
        <taxon>Eukaryota</taxon>
        <taxon>Metazoa</taxon>
        <taxon>Ecdysozoa</taxon>
        <taxon>Tardigrada</taxon>
        <taxon>Eutardigrada</taxon>
        <taxon>Parachela</taxon>
        <taxon>Hypsibioidea</taxon>
        <taxon>Hypsibiidae</taxon>
        <taxon>Hypsibius</taxon>
    </lineage>
</organism>
<gene>
    <name evidence="6" type="ORF">BV898_15499</name>
</gene>
<proteinExistence type="inferred from homology"/>
<accession>A0A9X6NCX8</accession>
<comment type="similarity">
    <text evidence="1">Belongs to the WD repeat DCAF10 family.</text>
</comment>
<dbReference type="Gene3D" id="2.130.10.10">
    <property type="entry name" value="YVTN repeat-like/Quinoprotein amine dehydrogenase"/>
    <property type="match status" value="1"/>
</dbReference>